<dbReference type="VEuPathDB" id="FungiDB:CJJ09_002484"/>
<keyword evidence="3 5" id="KW-0653">Protein transport</keyword>
<dbReference type="Gene3D" id="3.30.450.60">
    <property type="match status" value="1"/>
</dbReference>
<dbReference type="SUPFAM" id="SSF64356">
    <property type="entry name" value="SNARE-like"/>
    <property type="match status" value="1"/>
</dbReference>
<dbReference type="GO" id="GO:0030131">
    <property type="term" value="C:clathrin adaptor complex"/>
    <property type="evidence" value="ECO:0007669"/>
    <property type="project" value="UniProtKB-UniRule"/>
</dbReference>
<dbReference type="Gene3D" id="2.60.40.1170">
    <property type="entry name" value="Mu homology domain, subdomain B"/>
    <property type="match status" value="2"/>
</dbReference>
<organism evidence="7 8">
    <name type="scientific">Candidozyma auris</name>
    <name type="common">Yeast</name>
    <name type="synonym">Candida auris</name>
    <dbReference type="NCBI Taxonomy" id="498019"/>
    <lineage>
        <taxon>Eukaryota</taxon>
        <taxon>Fungi</taxon>
        <taxon>Dikarya</taxon>
        <taxon>Ascomycota</taxon>
        <taxon>Saccharomycotina</taxon>
        <taxon>Pichiomycetes</taxon>
        <taxon>Metschnikowiaceae</taxon>
        <taxon>Candidozyma</taxon>
    </lineage>
</organism>
<dbReference type="VEuPathDB" id="FungiDB:B9J08_000518"/>
<dbReference type="InterPro" id="IPR001392">
    <property type="entry name" value="Clathrin_mu"/>
</dbReference>
<comment type="subcellular location">
    <subcellularLocation>
        <location evidence="1">Endomembrane system</location>
    </subcellularLocation>
</comment>
<evidence type="ECO:0000259" key="6">
    <source>
        <dbReference type="PROSITE" id="PS51072"/>
    </source>
</evidence>
<feature type="domain" description="MHD" evidence="6">
    <location>
        <begin position="233"/>
        <end position="533"/>
    </location>
</feature>
<accession>A0A0L0P1J5</accession>
<dbReference type="VEuPathDB" id="FungiDB:CJI96_0003576"/>
<dbReference type="AlphaFoldDB" id="A0A0L0P1J5"/>
<dbReference type="VEuPathDB" id="FungiDB:QG37_03316"/>
<sequence length="534" mass="59234">MLEAIYITDTKNVLAFEYLTLPDLPHFLLVLSLVRSSLHKEDDGISIVQSSIPLIRVNDAYYICSSTIEGLQFYLLFRSSSVEKTNPLVPTLFIDRMVSAFKEYLGSPLTVSKVDASTDTLTLLLHEMIDVGIPNVTDANKLRDLVQLKSLLSKILSSGNDIASAASKGTLTSLSNMSSHPSAPLLQDPEGSVPWRRANVKYTNNEMYIDLFETVNVILRPKRRSTKVPLLSQNFDSAFYSSSATAPIAQSLIPHTGTIIGQLDFLCRLSGEPTLQITLNAASSFIDATQCHPCINFDTWNRNHETLSFIPPDGHSSLISYQVDLDELPERDSRSMLGLFTFDCHLNLGMNESEFEIRAISSKCHGVSKIDTLKIEIFAYEPSQRAHMKSDDDADDEPDSNIVDSIKAIKVTHGDFRYKGNGRGEWIMKDLVPGTQPVFRGCINTFDDEYNISSSPTPLHENLIEVSNDSSNSEVRRAIAPLFYKVSFSYKGGLASGLKVDGLKVLRSKGMGDSVKPYKGVRYITTTGDYVIRT</sequence>
<dbReference type="InterPro" id="IPR050431">
    <property type="entry name" value="Adaptor_comp_med_subunit"/>
</dbReference>
<dbReference type="InterPro" id="IPR011012">
    <property type="entry name" value="Longin-like_dom_sf"/>
</dbReference>
<evidence type="ECO:0000256" key="5">
    <source>
        <dbReference type="PIRNR" id="PIRNR005992"/>
    </source>
</evidence>
<comment type="similarity">
    <text evidence="5">Belongs to the adaptor complexes medium subunit family.</text>
</comment>
<evidence type="ECO:0000256" key="1">
    <source>
        <dbReference type="ARBA" id="ARBA00004308"/>
    </source>
</evidence>
<protein>
    <recommendedName>
        <fullName evidence="6">MHD domain-containing protein</fullName>
    </recommendedName>
</protein>
<evidence type="ECO:0000313" key="8">
    <source>
        <dbReference type="Proteomes" id="UP000037122"/>
    </source>
</evidence>
<evidence type="ECO:0000256" key="4">
    <source>
        <dbReference type="ARBA" id="ARBA00023136"/>
    </source>
</evidence>
<name>A0A0L0P1J5_CANAR</name>
<dbReference type="InterPro" id="IPR028565">
    <property type="entry name" value="MHD"/>
</dbReference>
<dbReference type="GO" id="GO:0016192">
    <property type="term" value="P:vesicle-mediated transport"/>
    <property type="evidence" value="ECO:0007669"/>
    <property type="project" value="InterPro"/>
</dbReference>
<dbReference type="Proteomes" id="UP000037122">
    <property type="component" value="Unassembled WGS sequence"/>
</dbReference>
<dbReference type="InterPro" id="IPR036168">
    <property type="entry name" value="AP2_Mu_C_sf"/>
</dbReference>
<keyword evidence="2 5" id="KW-0813">Transport</keyword>
<evidence type="ECO:0000313" key="7">
    <source>
        <dbReference type="EMBL" id="KND99890.1"/>
    </source>
</evidence>
<dbReference type="GO" id="GO:0012505">
    <property type="term" value="C:endomembrane system"/>
    <property type="evidence" value="ECO:0007669"/>
    <property type="project" value="UniProtKB-SubCell"/>
</dbReference>
<dbReference type="EMBL" id="LGST01000021">
    <property type="protein sequence ID" value="KND99890.1"/>
    <property type="molecule type" value="Genomic_DNA"/>
</dbReference>
<proteinExistence type="inferred from homology"/>
<dbReference type="VEuPathDB" id="FungiDB:CJJ07_003901"/>
<gene>
    <name evidence="7" type="ORF">QG37_03316</name>
</gene>
<dbReference type="VEuPathDB" id="FungiDB:CJI97_000520"/>
<dbReference type="Pfam" id="PF00928">
    <property type="entry name" value="Adap_comp_sub"/>
    <property type="match status" value="1"/>
</dbReference>
<dbReference type="PIRSF" id="PIRSF005992">
    <property type="entry name" value="Clathrin_mu"/>
    <property type="match status" value="1"/>
</dbReference>
<evidence type="ECO:0000256" key="3">
    <source>
        <dbReference type="ARBA" id="ARBA00022927"/>
    </source>
</evidence>
<evidence type="ECO:0000256" key="2">
    <source>
        <dbReference type="ARBA" id="ARBA00022448"/>
    </source>
</evidence>
<dbReference type="PANTHER" id="PTHR10529">
    <property type="entry name" value="AP COMPLEX SUBUNIT MU"/>
    <property type="match status" value="1"/>
</dbReference>
<dbReference type="GO" id="GO:0006886">
    <property type="term" value="P:intracellular protein transport"/>
    <property type="evidence" value="ECO:0007669"/>
    <property type="project" value="UniProtKB-UniRule"/>
</dbReference>
<dbReference type="SUPFAM" id="SSF49447">
    <property type="entry name" value="Second domain of Mu2 adaptin subunit (ap50) of ap2 adaptor"/>
    <property type="match status" value="1"/>
</dbReference>
<dbReference type="PROSITE" id="PS51072">
    <property type="entry name" value="MHD"/>
    <property type="match status" value="1"/>
</dbReference>
<reference evidence="8" key="1">
    <citation type="journal article" date="2015" name="BMC Genomics">
        <title>Draft genome of a commonly misdiagnosed multidrug resistant pathogen Candida auris.</title>
        <authorList>
            <person name="Chatterjee S."/>
            <person name="Alampalli S.V."/>
            <person name="Nageshan R.K."/>
            <person name="Chettiar S.T."/>
            <person name="Joshi S."/>
            <person name="Tatu U.S."/>
        </authorList>
    </citation>
    <scope>NUCLEOTIDE SEQUENCE [LARGE SCALE GENOMIC DNA]</scope>
    <source>
        <strain evidence="8">6684</strain>
    </source>
</reference>
<comment type="caution">
    <text evidence="7">The sequence shown here is derived from an EMBL/GenBank/DDBJ whole genome shotgun (WGS) entry which is preliminary data.</text>
</comment>
<keyword evidence="4" id="KW-0472">Membrane</keyword>